<gene>
    <name evidence="4 6" type="primary">msrA</name>
    <name evidence="6" type="ORF">DAY19_01470</name>
</gene>
<evidence type="ECO:0000256" key="2">
    <source>
        <dbReference type="ARBA" id="ARBA00047806"/>
    </source>
</evidence>
<evidence type="ECO:0000313" key="7">
    <source>
        <dbReference type="Proteomes" id="UP000443582"/>
    </source>
</evidence>
<dbReference type="HAMAP" id="MF_01401">
    <property type="entry name" value="MsrA"/>
    <property type="match status" value="1"/>
</dbReference>
<protein>
    <recommendedName>
        <fullName evidence="4">Peptide methionine sulfoxide reductase MsrA</fullName>
        <shortName evidence="4">Protein-methionine-S-oxide reductase</shortName>
        <ecNumber evidence="4">1.8.4.11</ecNumber>
    </recommendedName>
    <alternativeName>
        <fullName evidence="4">Peptide-methionine (S)-S-oxide reductase</fullName>
        <shortName evidence="4">Peptide Met(O) reductase</shortName>
    </alternativeName>
</protein>
<accession>A0ABY0IHN7</accession>
<comment type="catalytic activity">
    <reaction evidence="2 4">
        <text>L-methionyl-[protein] + [thioredoxin]-disulfide + H2O = L-methionyl-(S)-S-oxide-[protein] + [thioredoxin]-dithiol</text>
        <dbReference type="Rhea" id="RHEA:14217"/>
        <dbReference type="Rhea" id="RHEA-COMP:10698"/>
        <dbReference type="Rhea" id="RHEA-COMP:10700"/>
        <dbReference type="Rhea" id="RHEA-COMP:12313"/>
        <dbReference type="Rhea" id="RHEA-COMP:12315"/>
        <dbReference type="ChEBI" id="CHEBI:15377"/>
        <dbReference type="ChEBI" id="CHEBI:16044"/>
        <dbReference type="ChEBI" id="CHEBI:29950"/>
        <dbReference type="ChEBI" id="CHEBI:44120"/>
        <dbReference type="ChEBI" id="CHEBI:50058"/>
        <dbReference type="EC" id="1.8.4.11"/>
    </reaction>
</comment>
<dbReference type="InterPro" id="IPR036509">
    <property type="entry name" value="Met_Sox_Rdtase_MsrA_sf"/>
</dbReference>
<feature type="active site" evidence="4">
    <location>
        <position position="18"/>
    </location>
</feature>
<evidence type="ECO:0000259" key="5">
    <source>
        <dbReference type="Pfam" id="PF01625"/>
    </source>
</evidence>
<dbReference type="EC" id="1.8.4.11" evidence="4"/>
<dbReference type="PANTHER" id="PTHR43774">
    <property type="entry name" value="PEPTIDE METHIONINE SULFOXIDE REDUCTASE"/>
    <property type="match status" value="1"/>
</dbReference>
<dbReference type="Proteomes" id="UP000443582">
    <property type="component" value="Unassembled WGS sequence"/>
</dbReference>
<dbReference type="Gene3D" id="3.30.1060.10">
    <property type="entry name" value="Peptide methionine sulphoxide reductase MsrA"/>
    <property type="match status" value="1"/>
</dbReference>
<proteinExistence type="inferred from homology"/>
<reference evidence="7" key="1">
    <citation type="journal article" date="2019" name="Int. J. Syst. Evol. Microbiol.">
        <title>Halobacteriovorax valvorus sp. nov., a novel prokaryotic predator isolated from coastal seawater of China.</title>
        <authorList>
            <person name="Chen M.-X."/>
        </authorList>
    </citation>
    <scope>NUCLEOTIDE SEQUENCE [LARGE SCALE GENOMIC DNA]</scope>
    <source>
        <strain evidence="7">BL9</strain>
    </source>
</reference>
<dbReference type="GO" id="GO:0008113">
    <property type="term" value="F:peptide-methionine (S)-S-oxide reductase activity"/>
    <property type="evidence" value="ECO:0007669"/>
    <property type="project" value="UniProtKB-EC"/>
</dbReference>
<feature type="domain" description="Peptide methionine sulphoxide reductase MsrA" evidence="5">
    <location>
        <begin position="12"/>
        <end position="159"/>
    </location>
</feature>
<evidence type="ECO:0000313" key="6">
    <source>
        <dbReference type="EMBL" id="RZF22466.1"/>
    </source>
</evidence>
<comment type="catalytic activity">
    <reaction evidence="3 4">
        <text>[thioredoxin]-disulfide + L-methionine + H2O = L-methionine (S)-S-oxide + [thioredoxin]-dithiol</text>
        <dbReference type="Rhea" id="RHEA:19993"/>
        <dbReference type="Rhea" id="RHEA-COMP:10698"/>
        <dbReference type="Rhea" id="RHEA-COMP:10700"/>
        <dbReference type="ChEBI" id="CHEBI:15377"/>
        <dbReference type="ChEBI" id="CHEBI:29950"/>
        <dbReference type="ChEBI" id="CHEBI:50058"/>
        <dbReference type="ChEBI" id="CHEBI:57844"/>
        <dbReference type="ChEBI" id="CHEBI:58772"/>
        <dbReference type="EC" id="1.8.4.11"/>
    </reaction>
</comment>
<name>A0ABY0IHN7_9BACT</name>
<sequence length="164" mass="18577">MSNETSNENQIAVFGAGCFWGVEETFRTLAGVVETEVGYAGGKSDQTTYEEVCTDTTGHAEVIKITYNPNVIKFENLLDVFFKNHNPTTLNRQGVDVGSQYRSVIFYLDEDQRVQGEKAIKELDESNRFPNPVVTKLEAFKNYVKAEEYHQKYLKKKGLTSCLI</sequence>
<keyword evidence="7" id="KW-1185">Reference proteome</keyword>
<organism evidence="6 7">
    <name type="scientific">Halobacteriovorax vibrionivorans</name>
    <dbReference type="NCBI Taxonomy" id="2152716"/>
    <lineage>
        <taxon>Bacteria</taxon>
        <taxon>Pseudomonadati</taxon>
        <taxon>Bdellovibrionota</taxon>
        <taxon>Bacteriovoracia</taxon>
        <taxon>Bacteriovoracales</taxon>
        <taxon>Halobacteriovoraceae</taxon>
        <taxon>Halobacteriovorax</taxon>
    </lineage>
</organism>
<dbReference type="NCBIfam" id="TIGR00401">
    <property type="entry name" value="msrA"/>
    <property type="match status" value="1"/>
</dbReference>
<comment type="caution">
    <text evidence="6">The sequence shown here is derived from an EMBL/GenBank/DDBJ whole genome shotgun (WGS) entry which is preliminary data.</text>
</comment>
<keyword evidence="1 4" id="KW-0560">Oxidoreductase</keyword>
<dbReference type="Pfam" id="PF01625">
    <property type="entry name" value="PMSR"/>
    <property type="match status" value="1"/>
</dbReference>
<evidence type="ECO:0000256" key="4">
    <source>
        <dbReference type="HAMAP-Rule" id="MF_01401"/>
    </source>
</evidence>
<dbReference type="PANTHER" id="PTHR43774:SF1">
    <property type="entry name" value="PEPTIDE METHIONINE SULFOXIDE REDUCTASE MSRA 2"/>
    <property type="match status" value="1"/>
</dbReference>
<evidence type="ECO:0000256" key="3">
    <source>
        <dbReference type="ARBA" id="ARBA00048782"/>
    </source>
</evidence>
<evidence type="ECO:0000256" key="1">
    <source>
        <dbReference type="ARBA" id="ARBA00023002"/>
    </source>
</evidence>
<dbReference type="RefSeq" id="WP_114705412.1">
    <property type="nucleotide sequence ID" value="NZ_QDKL01000001.1"/>
</dbReference>
<comment type="similarity">
    <text evidence="4">Belongs to the MsrA Met sulfoxide reductase family.</text>
</comment>
<dbReference type="EMBL" id="QDKL01000001">
    <property type="protein sequence ID" value="RZF22466.1"/>
    <property type="molecule type" value="Genomic_DNA"/>
</dbReference>
<dbReference type="InterPro" id="IPR002569">
    <property type="entry name" value="Met_Sox_Rdtase_MsrA_dom"/>
</dbReference>
<dbReference type="SUPFAM" id="SSF55068">
    <property type="entry name" value="Peptide methionine sulfoxide reductase"/>
    <property type="match status" value="1"/>
</dbReference>
<comment type="function">
    <text evidence="4">Has an important function as a repair enzyme for proteins that have been inactivated by oxidation. Catalyzes the reversible oxidation-reduction of methionine sulfoxide in proteins to methionine.</text>
</comment>